<keyword evidence="5" id="KW-0378">Hydrolase</keyword>
<dbReference type="GO" id="GO:0046872">
    <property type="term" value="F:metal ion binding"/>
    <property type="evidence" value="ECO:0007669"/>
    <property type="project" value="UniProtKB-KW"/>
</dbReference>
<feature type="signal peptide" evidence="8">
    <location>
        <begin position="1"/>
        <end position="17"/>
    </location>
</feature>
<dbReference type="PANTHER" id="PTHR42693">
    <property type="entry name" value="ARYLSULFATASE FAMILY MEMBER"/>
    <property type="match status" value="1"/>
</dbReference>
<evidence type="ECO:0000256" key="2">
    <source>
        <dbReference type="ARBA" id="ARBA00008779"/>
    </source>
</evidence>
<feature type="chain" id="PRO_5043400696" description="Sulfatase N-terminal domain-containing protein" evidence="8">
    <location>
        <begin position="18"/>
        <end position="915"/>
    </location>
</feature>
<dbReference type="InterPro" id="IPR024607">
    <property type="entry name" value="Sulfatase_CS"/>
</dbReference>
<sequence>MKKQTLLLLISASTALAQTTMFTSDFDANTGAVVLAGDTDNTSGAASLDVTWIKHASVSAVSNLSAISTGDSGTAGGFARLQNGGAPYANANNVFISRNHNLDSNKSTSKRGFSFTFTTTSSWDLNKLTVLSGHTNNTGISDQSNSSNLNFVISGGTLASPISSSATENYGSSPAYHTVNFNLTGHTLGAGTYTVQVFQSHLVGGGAYAIYDGISMEGHSDAPPAPTVTSFSVDKSYATSGSSATFSWITEGATSLTLNPGNIDLLPFSTDGEGSTAVTINSGGTYTLSATNENGTTTREVDIFVGPARPNIVFFLVDDMGPQDTSIPFNVDGNGDPVSYNFNTFYQTPNMETLAANGMRFVTAYAQSVCSPTRTGLMTGRNSARHAVTDWVGGGGSGSPTNWRSSGLDATDVTLPQILRSSGYRTIHVGKAHFGSNFIGKDPLNLGFDINIGGANFGHPGSYTGTYGSGGSRAVPHLEAYHNTGTFLTKALATEANKAIEAASNEGRPFFLNMAFYAVHAPFTTNPDATGDYSASTNANHAKYATMLEGMDLAVGQIRQKLIDLGIAKDTLIIFLGDNGSDSPALPVDGLPNGIYSDFPMRGKKGSKWEGGSRVPFIACWATPDASNPFQQITNIPANSIETDIVASWDVPVTILAAAGLPKPANFGEDGHDLLPYLRAIPGSHRPQEMVIHYPHNHRSDFFSFIREGDMKLIYNFQSDSHQLYNLATDPTESINLANTDPNTTTRLTRLLAQRLNAMWGTAGPLRPTTGTTAPSGNVISIPNNETTDVDSDGLADTLEDTNRNGLVDTSETDPDDEDSDDDQTSDGDEATLGLDPLDQNSYFYLNPETLVSGNLKITWPSAAGNTFTIRSSTDMIDWTTIVASGVSAAVSGNSTRYDLGTPTGVMKFYRVELE</sequence>
<dbReference type="SUPFAM" id="SSF53649">
    <property type="entry name" value="Alkaline phosphatase-like"/>
    <property type="match status" value="1"/>
</dbReference>
<evidence type="ECO:0000256" key="4">
    <source>
        <dbReference type="ARBA" id="ARBA00022729"/>
    </source>
</evidence>
<dbReference type="GO" id="GO:0004065">
    <property type="term" value="F:arylsulfatase activity"/>
    <property type="evidence" value="ECO:0007669"/>
    <property type="project" value="TreeGrafter"/>
</dbReference>
<accession>A0AAT9FKT7</accession>
<evidence type="ECO:0000256" key="1">
    <source>
        <dbReference type="ARBA" id="ARBA00001913"/>
    </source>
</evidence>
<dbReference type="PANTHER" id="PTHR42693:SF42">
    <property type="entry name" value="ARYLSULFATASE G"/>
    <property type="match status" value="1"/>
</dbReference>
<feature type="compositionally biased region" description="Acidic residues" evidence="7">
    <location>
        <begin position="811"/>
        <end position="830"/>
    </location>
</feature>
<dbReference type="Gene3D" id="3.30.1120.10">
    <property type="match status" value="1"/>
</dbReference>
<gene>
    <name evidence="10" type="ORF">NT6N_16650</name>
</gene>
<dbReference type="Pfam" id="PF00884">
    <property type="entry name" value="Sulfatase"/>
    <property type="match status" value="1"/>
</dbReference>
<dbReference type="InterPro" id="IPR050738">
    <property type="entry name" value="Sulfatase"/>
</dbReference>
<dbReference type="KEGG" id="osu:NT6N_16650"/>
<dbReference type="AlphaFoldDB" id="A0AAT9FKT7"/>
<name>A0AAT9FKT7_9BACT</name>
<reference evidence="10" key="1">
    <citation type="submission" date="2024-07" db="EMBL/GenBank/DDBJ databases">
        <title>Complete genome sequence of Verrucomicrobiaceae bacterium NT6N.</title>
        <authorList>
            <person name="Huang C."/>
            <person name="Takami H."/>
            <person name="Hamasaki K."/>
        </authorList>
    </citation>
    <scope>NUCLEOTIDE SEQUENCE</scope>
    <source>
        <strain evidence="10">NT6N</strain>
    </source>
</reference>
<evidence type="ECO:0000313" key="10">
    <source>
        <dbReference type="EMBL" id="BDS06625.1"/>
    </source>
</evidence>
<evidence type="ECO:0000256" key="7">
    <source>
        <dbReference type="SAM" id="MobiDB-lite"/>
    </source>
</evidence>
<feature type="compositionally biased region" description="Polar residues" evidence="7">
    <location>
        <begin position="769"/>
        <end position="787"/>
    </location>
</feature>
<feature type="region of interest" description="Disordered" evidence="7">
    <location>
        <begin position="761"/>
        <end position="838"/>
    </location>
</feature>
<evidence type="ECO:0000256" key="6">
    <source>
        <dbReference type="ARBA" id="ARBA00022837"/>
    </source>
</evidence>
<dbReference type="Gene3D" id="3.40.720.10">
    <property type="entry name" value="Alkaline Phosphatase, subunit A"/>
    <property type="match status" value="1"/>
</dbReference>
<keyword evidence="6" id="KW-0106">Calcium</keyword>
<dbReference type="InterPro" id="IPR000917">
    <property type="entry name" value="Sulfatase_N"/>
</dbReference>
<dbReference type="InterPro" id="IPR017850">
    <property type="entry name" value="Alkaline_phosphatase_core_sf"/>
</dbReference>
<proteinExistence type="inferred from homology"/>
<keyword evidence="4 8" id="KW-0732">Signal</keyword>
<comment type="similarity">
    <text evidence="2">Belongs to the sulfatase family.</text>
</comment>
<dbReference type="EMBL" id="AP026866">
    <property type="protein sequence ID" value="BDS06625.1"/>
    <property type="molecule type" value="Genomic_DNA"/>
</dbReference>
<evidence type="ECO:0000256" key="8">
    <source>
        <dbReference type="SAM" id="SignalP"/>
    </source>
</evidence>
<evidence type="ECO:0000256" key="5">
    <source>
        <dbReference type="ARBA" id="ARBA00022801"/>
    </source>
</evidence>
<feature type="compositionally biased region" description="Acidic residues" evidence="7">
    <location>
        <begin position="788"/>
        <end position="800"/>
    </location>
</feature>
<keyword evidence="3" id="KW-0479">Metal-binding</keyword>
<evidence type="ECO:0000259" key="9">
    <source>
        <dbReference type="Pfam" id="PF00884"/>
    </source>
</evidence>
<protein>
    <recommendedName>
        <fullName evidence="9">Sulfatase N-terminal domain-containing protein</fullName>
    </recommendedName>
</protein>
<organism evidence="10">
    <name type="scientific">Oceaniferula spumae</name>
    <dbReference type="NCBI Taxonomy" id="2979115"/>
    <lineage>
        <taxon>Bacteria</taxon>
        <taxon>Pseudomonadati</taxon>
        <taxon>Verrucomicrobiota</taxon>
        <taxon>Verrucomicrobiia</taxon>
        <taxon>Verrucomicrobiales</taxon>
        <taxon>Verrucomicrobiaceae</taxon>
        <taxon>Oceaniferula</taxon>
    </lineage>
</organism>
<evidence type="ECO:0000256" key="3">
    <source>
        <dbReference type="ARBA" id="ARBA00022723"/>
    </source>
</evidence>
<dbReference type="PROSITE" id="PS00523">
    <property type="entry name" value="SULFATASE_1"/>
    <property type="match status" value="1"/>
</dbReference>
<comment type="cofactor">
    <cofactor evidence="1">
        <name>Ca(2+)</name>
        <dbReference type="ChEBI" id="CHEBI:29108"/>
    </cofactor>
</comment>
<feature type="domain" description="Sulfatase N-terminal" evidence="9">
    <location>
        <begin position="310"/>
        <end position="660"/>
    </location>
</feature>